<gene>
    <name evidence="4" type="ORF">KVT40_009265</name>
</gene>
<keyword evidence="1" id="KW-0479">Metal-binding</keyword>
<dbReference type="PANTHER" id="PTHR21540">
    <property type="entry name" value="RING FINGER AND SWIM DOMAIN-CONTAINING PROTEIN 2"/>
    <property type="match status" value="1"/>
</dbReference>
<evidence type="ECO:0000259" key="3">
    <source>
        <dbReference type="PROSITE" id="PS50089"/>
    </source>
</evidence>
<dbReference type="InterPro" id="IPR001841">
    <property type="entry name" value="Znf_RING"/>
</dbReference>
<dbReference type="AlphaFoldDB" id="A0A8K0PDD0"/>
<accession>A0A8K0PDD0</accession>
<keyword evidence="1" id="KW-0862">Zinc</keyword>
<dbReference type="PANTHER" id="PTHR21540:SF0">
    <property type="entry name" value="PHD FAMILY PROTEIN"/>
    <property type="match status" value="1"/>
</dbReference>
<evidence type="ECO:0000256" key="2">
    <source>
        <dbReference type="SAM" id="MobiDB-lite"/>
    </source>
</evidence>
<evidence type="ECO:0000256" key="1">
    <source>
        <dbReference type="PROSITE-ProRule" id="PRU00175"/>
    </source>
</evidence>
<comment type="caution">
    <text evidence="4">The sequence shown here is derived from an EMBL/GenBank/DDBJ whole genome shotgun (WGS) entry which is preliminary data.</text>
</comment>
<dbReference type="PROSITE" id="PS50089">
    <property type="entry name" value="ZF_RING_2"/>
    <property type="match status" value="1"/>
</dbReference>
<dbReference type="InterPro" id="IPR039903">
    <property type="entry name" value="Zswim2"/>
</dbReference>
<reference evidence="4" key="1">
    <citation type="submission" date="2021-07" db="EMBL/GenBank/DDBJ databases">
        <title>Elsinoe batatas strain:CRI-CJ2 Genome sequencing and assembly.</title>
        <authorList>
            <person name="Huang L."/>
        </authorList>
    </citation>
    <scope>NUCLEOTIDE SEQUENCE</scope>
    <source>
        <strain evidence="4">CRI-CJ2</strain>
    </source>
</reference>
<feature type="domain" description="RING-type" evidence="3">
    <location>
        <begin position="132"/>
        <end position="178"/>
    </location>
</feature>
<dbReference type="Pfam" id="PF13639">
    <property type="entry name" value="zf-RING_2"/>
    <property type="match status" value="1"/>
</dbReference>
<evidence type="ECO:0000313" key="5">
    <source>
        <dbReference type="Proteomes" id="UP000809789"/>
    </source>
</evidence>
<evidence type="ECO:0000313" key="4">
    <source>
        <dbReference type="EMBL" id="KAG8622948.1"/>
    </source>
</evidence>
<dbReference type="Proteomes" id="UP000809789">
    <property type="component" value="Unassembled WGS sequence"/>
</dbReference>
<dbReference type="GO" id="GO:0061630">
    <property type="term" value="F:ubiquitin protein ligase activity"/>
    <property type="evidence" value="ECO:0007669"/>
    <property type="project" value="InterPro"/>
</dbReference>
<feature type="region of interest" description="Disordered" evidence="2">
    <location>
        <begin position="87"/>
        <end position="124"/>
    </location>
</feature>
<dbReference type="InterPro" id="IPR013083">
    <property type="entry name" value="Znf_RING/FYVE/PHD"/>
</dbReference>
<organism evidence="4 5">
    <name type="scientific">Elsinoe batatas</name>
    <dbReference type="NCBI Taxonomy" id="2601811"/>
    <lineage>
        <taxon>Eukaryota</taxon>
        <taxon>Fungi</taxon>
        <taxon>Dikarya</taxon>
        <taxon>Ascomycota</taxon>
        <taxon>Pezizomycotina</taxon>
        <taxon>Dothideomycetes</taxon>
        <taxon>Dothideomycetidae</taxon>
        <taxon>Myriangiales</taxon>
        <taxon>Elsinoaceae</taxon>
        <taxon>Elsinoe</taxon>
    </lineage>
</organism>
<dbReference type="EMBL" id="JAESVG020000011">
    <property type="protein sequence ID" value="KAG8622948.1"/>
    <property type="molecule type" value="Genomic_DNA"/>
</dbReference>
<protein>
    <recommendedName>
        <fullName evidence="3">RING-type domain-containing protein</fullName>
    </recommendedName>
</protein>
<dbReference type="Gene3D" id="3.30.40.10">
    <property type="entry name" value="Zinc/RING finger domain, C3HC4 (zinc finger)"/>
    <property type="match status" value="1"/>
</dbReference>
<dbReference type="SUPFAM" id="SSF57850">
    <property type="entry name" value="RING/U-box"/>
    <property type="match status" value="1"/>
</dbReference>
<feature type="compositionally biased region" description="Low complexity" evidence="2">
    <location>
        <begin position="99"/>
        <end position="109"/>
    </location>
</feature>
<proteinExistence type="predicted"/>
<keyword evidence="5" id="KW-1185">Reference proteome</keyword>
<name>A0A8K0PDD0_9PEZI</name>
<sequence>MPRQRGPSDRLKAQVLLILQHPGHRFRCGAVKKDGSQCQCRISVPQMRALRRKLVEVCFSSGPLWAENTELIPQLATCGRHKRSRTPLKTVQKVHDSPTMTTTTTTTTTRKSKTTSNDRVEHASKRDTSENCGICLESIKADQDLSQCPSSCKKWLHALCILRWHIQRPEGATCPYCRGDWVKSKASGADAVKSEVSGESR</sequence>
<keyword evidence="1" id="KW-0863">Zinc-finger</keyword>
<dbReference type="GO" id="GO:0008270">
    <property type="term" value="F:zinc ion binding"/>
    <property type="evidence" value="ECO:0007669"/>
    <property type="project" value="UniProtKB-KW"/>
</dbReference>